<evidence type="ECO:0000313" key="6">
    <source>
        <dbReference type="EMBL" id="GMA36564.1"/>
    </source>
</evidence>
<keyword evidence="2" id="KW-0808">Transferase</keyword>
<reference evidence="7" key="1">
    <citation type="journal article" date="2019" name="Int. J. Syst. Evol. Microbiol.">
        <title>The Global Catalogue of Microorganisms (GCM) 10K type strain sequencing project: providing services to taxonomists for standard genome sequencing and annotation.</title>
        <authorList>
            <consortium name="The Broad Institute Genomics Platform"/>
            <consortium name="The Broad Institute Genome Sequencing Center for Infectious Disease"/>
            <person name="Wu L."/>
            <person name="Ma J."/>
        </authorList>
    </citation>
    <scope>NUCLEOTIDE SEQUENCE [LARGE SCALE GENOMIC DNA]</scope>
    <source>
        <strain evidence="7">NBRC 112299</strain>
    </source>
</reference>
<dbReference type="SUPFAM" id="SSF52777">
    <property type="entry name" value="CoA-dependent acyltransferases"/>
    <property type="match status" value="1"/>
</dbReference>
<name>A0ABQ6IFA0_9MICO</name>
<feature type="domain" description="2-oxoacid dehydrogenase acyltransferase catalytic" evidence="5">
    <location>
        <begin position="128"/>
        <end position="355"/>
    </location>
</feature>
<evidence type="ECO:0000313" key="7">
    <source>
        <dbReference type="Proteomes" id="UP001157125"/>
    </source>
</evidence>
<feature type="compositionally biased region" description="Basic and acidic residues" evidence="4">
    <location>
        <begin position="1"/>
        <end position="18"/>
    </location>
</feature>
<comment type="caution">
    <text evidence="6">The sequence shown here is derived from an EMBL/GenBank/DDBJ whole genome shotgun (WGS) entry which is preliminary data.</text>
</comment>
<proteinExistence type="predicted"/>
<dbReference type="InterPro" id="IPR050743">
    <property type="entry name" value="2-oxoacid_DH_E2_comp"/>
</dbReference>
<accession>A0ABQ6IFA0</accession>
<evidence type="ECO:0000256" key="3">
    <source>
        <dbReference type="ARBA" id="ARBA00023315"/>
    </source>
</evidence>
<organism evidence="6 7">
    <name type="scientific">Demequina litorisediminis</name>
    <dbReference type="NCBI Taxonomy" id="1849022"/>
    <lineage>
        <taxon>Bacteria</taxon>
        <taxon>Bacillati</taxon>
        <taxon>Actinomycetota</taxon>
        <taxon>Actinomycetes</taxon>
        <taxon>Micrococcales</taxon>
        <taxon>Demequinaceae</taxon>
        <taxon>Demequina</taxon>
    </lineage>
</organism>
<sequence length="364" mass="37679">MPAADAGERVTAGDEPPAKAEASAPSPASHETARKVVIAPASTDASSARPAAAAVTPAPVAQPATPSPAAASPVVPAAAVQPVASPDEDGDNPPTQPIATAQAPFAAYLQRDEHQMLSAKDVKSGVERLRGPAAKVVTNMEASLQVPTATSVRSVPAKAIMDNRIVINNHLSRTRGGKVSFTHLIGFAIVEALAELPAMNAAYAIEDGKPAVVTPEHVNFGLAIDLAKPDGSRRLLVPNVKDADSMDFAQFWSAYEDVVKRARAGALQAADFQGTTITLTNPGTIGTVHSVPRLMQGQGTIIGVGAMDYPAEFQGASIDTVTRLGVSKVMTLTSTYDHRVIQGAQSGEFLAAVHKKAAGSRRLL</sequence>
<feature type="compositionally biased region" description="Low complexity" evidence="4">
    <location>
        <begin position="39"/>
        <end position="73"/>
    </location>
</feature>
<evidence type="ECO:0000259" key="5">
    <source>
        <dbReference type="Pfam" id="PF00198"/>
    </source>
</evidence>
<protein>
    <recommendedName>
        <fullName evidence="5">2-oxoacid dehydrogenase acyltransferase catalytic domain-containing protein</fullName>
    </recommendedName>
</protein>
<dbReference type="InterPro" id="IPR001078">
    <property type="entry name" value="2-oxoacid_DH_actylTfrase"/>
</dbReference>
<dbReference type="Gene3D" id="3.30.559.10">
    <property type="entry name" value="Chloramphenicol acetyltransferase-like domain"/>
    <property type="match status" value="1"/>
</dbReference>
<comment type="cofactor">
    <cofactor evidence="1">
        <name>(R)-lipoate</name>
        <dbReference type="ChEBI" id="CHEBI:83088"/>
    </cofactor>
</comment>
<dbReference type="InterPro" id="IPR023213">
    <property type="entry name" value="CAT-like_dom_sf"/>
</dbReference>
<dbReference type="Proteomes" id="UP001157125">
    <property type="component" value="Unassembled WGS sequence"/>
</dbReference>
<gene>
    <name evidence="6" type="ORF">GCM10025876_27680</name>
</gene>
<evidence type="ECO:0000256" key="4">
    <source>
        <dbReference type="SAM" id="MobiDB-lite"/>
    </source>
</evidence>
<keyword evidence="7" id="KW-1185">Reference proteome</keyword>
<keyword evidence="3" id="KW-0012">Acyltransferase</keyword>
<dbReference type="PANTHER" id="PTHR43178:SF5">
    <property type="entry name" value="LIPOAMIDE ACYLTRANSFERASE COMPONENT OF BRANCHED-CHAIN ALPHA-KETO ACID DEHYDROGENASE COMPLEX, MITOCHONDRIAL"/>
    <property type="match status" value="1"/>
</dbReference>
<evidence type="ECO:0000256" key="2">
    <source>
        <dbReference type="ARBA" id="ARBA00022679"/>
    </source>
</evidence>
<feature type="region of interest" description="Disordered" evidence="4">
    <location>
        <begin position="1"/>
        <end position="73"/>
    </location>
</feature>
<dbReference type="EMBL" id="BSUN01000001">
    <property type="protein sequence ID" value="GMA36564.1"/>
    <property type="molecule type" value="Genomic_DNA"/>
</dbReference>
<evidence type="ECO:0000256" key="1">
    <source>
        <dbReference type="ARBA" id="ARBA00001938"/>
    </source>
</evidence>
<dbReference type="PANTHER" id="PTHR43178">
    <property type="entry name" value="DIHYDROLIPOAMIDE ACETYLTRANSFERASE COMPONENT OF PYRUVATE DEHYDROGENASE COMPLEX"/>
    <property type="match status" value="1"/>
</dbReference>
<dbReference type="Pfam" id="PF00198">
    <property type="entry name" value="2-oxoacid_dh"/>
    <property type="match status" value="1"/>
</dbReference>
<feature type="compositionally biased region" description="Low complexity" evidence="4">
    <location>
        <begin position="19"/>
        <end position="30"/>
    </location>
</feature>